<sequence>MQISYQKFSLAIETIEEIHLPYYKGSTFRGGFGNAFRRIVCALKRQDCTDCMLKSRCIYAYVFETSPQEGTEIMNMHKYEKVPHPFVIEPPEINAEDPIRLKTEGKNTTLNSQPSALSLQPKALCIKPGEVISFNLILIGRATEYLPYFIYTFDELGRFGIGKGRGRYRLIEVKKWKKDNGRWSTEERPVYSALNKTIRQTNSDIIEFSEFRPSENLDSLTLRFITPLRLKYNRDLVVKPEFHILVRALLRRLGLLYYFHCGNRKPEWDHRSIISHAERVEIRSSSLRWLDWERYSSRQDTRMKLGGLVGEITYHGNIEPFLPVIEVGEVLHAGKGTSFGLGRYEIVCG</sequence>
<dbReference type="RefSeq" id="WP_203471782.1">
    <property type="nucleotide sequence ID" value="NZ_AP022873.1"/>
</dbReference>
<organism evidence="2 3">
    <name type="scientific">Dissulfurispira thermophila</name>
    <dbReference type="NCBI Taxonomy" id="2715679"/>
    <lineage>
        <taxon>Bacteria</taxon>
        <taxon>Pseudomonadati</taxon>
        <taxon>Nitrospirota</taxon>
        <taxon>Thermodesulfovibrionia</taxon>
        <taxon>Thermodesulfovibrionales</taxon>
        <taxon>Dissulfurispiraceae</taxon>
        <taxon>Dissulfurispira</taxon>
    </lineage>
</organism>
<protein>
    <submittedName>
        <fullName evidence="2">CRISPR-associated endoribonuclease Cas6</fullName>
    </submittedName>
</protein>
<proteinExistence type="predicted"/>
<dbReference type="InterPro" id="IPR019267">
    <property type="entry name" value="CRISPR-assoc_Cas6_C"/>
</dbReference>
<dbReference type="AlphaFoldDB" id="A0A7G1H1D6"/>
<evidence type="ECO:0000313" key="2">
    <source>
        <dbReference type="EMBL" id="BCB96594.1"/>
    </source>
</evidence>
<keyword evidence="3" id="KW-1185">Reference proteome</keyword>
<dbReference type="Pfam" id="PF10040">
    <property type="entry name" value="CRISPR_Cas6"/>
    <property type="match status" value="1"/>
</dbReference>
<gene>
    <name evidence="2" type="primary">cas6_2</name>
    <name evidence="2" type="ORF">JZK55_15160</name>
</gene>
<accession>A0A7G1H1D6</accession>
<evidence type="ECO:0000313" key="3">
    <source>
        <dbReference type="Proteomes" id="UP000516360"/>
    </source>
</evidence>
<dbReference type="KEGG" id="dtp:JZK55_15160"/>
<dbReference type="EMBL" id="AP022873">
    <property type="protein sequence ID" value="BCB96594.1"/>
    <property type="molecule type" value="Genomic_DNA"/>
</dbReference>
<dbReference type="Gene3D" id="3.30.70.1900">
    <property type="match status" value="1"/>
</dbReference>
<evidence type="ECO:0000259" key="1">
    <source>
        <dbReference type="Pfam" id="PF10040"/>
    </source>
</evidence>
<name>A0A7G1H1D6_9BACT</name>
<feature type="domain" description="CRISPR-associated protein Cas6 C-terminal" evidence="1">
    <location>
        <begin position="222"/>
        <end position="344"/>
    </location>
</feature>
<reference evidence="2 3" key="1">
    <citation type="submission" date="2020-03" db="EMBL/GenBank/DDBJ databases">
        <title>Complete genome sequences of two sulfur-disproportionating bacterial strains T55J and Mzg5.</title>
        <authorList>
            <person name="Umezawa K."/>
            <person name="Kojima H."/>
            <person name="Kato Y."/>
            <person name="Fukui M."/>
        </authorList>
    </citation>
    <scope>NUCLEOTIDE SEQUENCE [LARGE SCALE GENOMIC DNA]</scope>
    <source>
        <strain evidence="2 3">T55J</strain>
    </source>
</reference>
<dbReference type="Proteomes" id="UP000516360">
    <property type="component" value="Chromosome"/>
</dbReference>